<feature type="region of interest" description="Disordered" evidence="1">
    <location>
        <begin position="1174"/>
        <end position="1246"/>
    </location>
</feature>
<sequence>MSLSYNAVDVYVLDYLRRCGYWRAVDALILDSPHVTRTSIVREDLRKFSLHNIVVDYLIIHEKLTSRETEWMNQIEVTATDPLSRIVTGILDNLKAKSGTTSRSRKSRTTLTPEVVAKAFRYMLENPLEQQRLAESINTVIQSNTVAASSAKETNYASKPTHPLPDINSFFSESPRKNEMIEEIVDRALDPLESIIDEVFDASDFSSSYSKSDKCAFNSTTSETPQKTTRSGAGLTPILPKDNFLMPPPFSPLTPLDAHYVQYSPSLAKKIVSVPVMQTSLPSHATASTSVVHSMQAPTSENIPAQIPTKADVPIVSSWVPAPVAMNASAPGQNKLQKLVTTNLGARSGKKSLLGRMKDRLAMLKNEESLAKCGDEESKNPEASDSSYSEAPVYQEMRPLRPVTRTRRSLSTPRRDSSHIRMLDFTSPRSMKALTCYSSNDSKTPRLNVSTKQKEPQRRKLSLDAARTGLKFPSPEVNKSVDIVAVSVADDDREPFPTQDFGIQATDPDGRKITTNYCSWSCFQHSRILGPVISSKNSNGDEITSRFCQTQLHRCHNPGEETTDWLAVQQTPQKPDEVEIFSPVSTPALKRAKQLTESTDDVFSALANCPSGFLHEAGLVPKPPTGISKPSVVALDSDDQHKVMVPKKEVKRRTRNAAKSGRKSPPTTASDLPVKDVAVRLNPLSPELLKSYVVKSGKEPVEKEVMEKSTGRKRRRDSVESSSGKGPIKRKLARYEVPRKKLNKIGATRVFLEENCEQPHAKSECLLDSDSSIEEFPRKNTKVVLVSSDDDDDDKIGRTEAAKEESEKTLQHVSEPKGPPSKPKEKTRNSAIRESSKARRVPRENASETCASVPDKPEKPSKKLKKIDEKEQNKTKKTTDIVENHVGKPRDLFPAKNKVPSLPSKVSQKNELENISPVLENSKQSSATKSKKEFVQKTCTPEATPKKPGVEPVQSEKKGSKETMAPLPDKTTKSSQVILKPDEVPDTALACLTFKTPKKSHMTELGQALATTLEDSVTASFSGAKSKSPRAFSVQSGFESLNLSEESSGDNSLSHPGCRDRNSVPPKKRHQIADWDSSPKPARSEEHLESSIVPASGTKIVPQLSQKHKAVKEDLTERRNSHKRPSAKRAPNPAFHAIFGSDCDTMDEASPLKPEIKANPTEVKTSIHVEASIRTPKRIVPTYLGPSTWNRTPVKPPPLPNYVNQEPAAISPDSSDSDSTSSDSTSSTSSSTTLNSESSSRSESVIEPGLSFEGCLNESLVLKDTPKLENPLPAAKPENISSDKEDGEVSESDSADEEEEERVRLILAKLQPQSFDILSLNLDSVPVKKNFSVKKTTPVREAGGARVKQGVEEFKRVSLFRESDSATGALSMRLYAAEARRTHGLPKMITDAVMKGTGSRVSQMRSPEERPRSPSFKELSRQQREKRKQEESCVGSMESTPDSQHADAISSVPETNGTKRVHVPCPASQGFPKDLIFGLLGRKTDDWLRAVSRYPPSTAPNNSLRRSP</sequence>
<dbReference type="Proteomes" id="UP000678499">
    <property type="component" value="Unassembled WGS sequence"/>
</dbReference>
<feature type="compositionally biased region" description="Polar residues" evidence="1">
    <location>
        <begin position="436"/>
        <end position="451"/>
    </location>
</feature>
<evidence type="ECO:0000313" key="2">
    <source>
        <dbReference type="EMBL" id="CAD7275423.1"/>
    </source>
</evidence>
<feature type="compositionally biased region" description="Basic and acidic residues" evidence="1">
    <location>
        <begin position="855"/>
        <end position="893"/>
    </location>
</feature>
<reference evidence="2" key="1">
    <citation type="submission" date="2020-11" db="EMBL/GenBank/DDBJ databases">
        <authorList>
            <person name="Tran Van P."/>
        </authorList>
    </citation>
    <scope>NUCLEOTIDE SEQUENCE</scope>
</reference>
<feature type="region of interest" description="Disordered" evidence="1">
    <location>
        <begin position="369"/>
        <end position="421"/>
    </location>
</feature>
<feature type="compositionally biased region" description="Acidic residues" evidence="1">
    <location>
        <begin position="1285"/>
        <end position="1300"/>
    </location>
</feature>
<feature type="region of interest" description="Disordered" evidence="1">
    <location>
        <begin position="436"/>
        <end position="460"/>
    </location>
</feature>
<feature type="compositionally biased region" description="Basic and acidic residues" evidence="1">
    <location>
        <begin position="369"/>
        <end position="382"/>
    </location>
</feature>
<feature type="region of interest" description="Disordered" evidence="1">
    <location>
        <begin position="1016"/>
        <end position="1135"/>
    </location>
</feature>
<feature type="region of interest" description="Disordered" evidence="1">
    <location>
        <begin position="645"/>
        <end position="674"/>
    </location>
</feature>
<dbReference type="PROSITE" id="PS50896">
    <property type="entry name" value="LISH"/>
    <property type="match status" value="1"/>
</dbReference>
<gene>
    <name evidence="2" type="ORF">NMOB1V02_LOCUS3219</name>
</gene>
<feature type="compositionally biased region" description="Polar residues" evidence="1">
    <location>
        <begin position="919"/>
        <end position="928"/>
    </location>
</feature>
<accession>A0A7R9BK12</accession>
<feature type="compositionally biased region" description="Low complexity" evidence="1">
    <location>
        <begin position="1211"/>
        <end position="1243"/>
    </location>
</feature>
<proteinExistence type="predicted"/>
<feature type="compositionally biased region" description="Basic and acidic residues" evidence="1">
    <location>
        <begin position="834"/>
        <end position="846"/>
    </location>
</feature>
<feature type="compositionally biased region" description="Basic and acidic residues" evidence="1">
    <location>
        <begin position="795"/>
        <end position="810"/>
    </location>
</feature>
<feature type="compositionally biased region" description="Basic residues" evidence="1">
    <location>
        <begin position="649"/>
        <end position="662"/>
    </location>
</feature>
<evidence type="ECO:0000256" key="1">
    <source>
        <dbReference type="SAM" id="MobiDB-lite"/>
    </source>
</evidence>
<dbReference type="EMBL" id="CAJPEX010000415">
    <property type="protein sequence ID" value="CAG0915575.1"/>
    <property type="molecule type" value="Genomic_DNA"/>
</dbReference>
<feature type="region of interest" description="Disordered" evidence="1">
    <location>
        <begin position="1396"/>
        <end position="1472"/>
    </location>
</feature>
<feature type="region of interest" description="Disordered" evidence="1">
    <location>
        <begin position="699"/>
        <end position="739"/>
    </location>
</feature>
<feature type="compositionally biased region" description="Basic and acidic residues" evidence="1">
    <location>
        <begin position="944"/>
        <end position="961"/>
    </location>
</feature>
<organism evidence="2">
    <name type="scientific">Notodromas monacha</name>
    <dbReference type="NCBI Taxonomy" id="399045"/>
    <lineage>
        <taxon>Eukaryota</taxon>
        <taxon>Metazoa</taxon>
        <taxon>Ecdysozoa</taxon>
        <taxon>Arthropoda</taxon>
        <taxon>Crustacea</taxon>
        <taxon>Oligostraca</taxon>
        <taxon>Ostracoda</taxon>
        <taxon>Podocopa</taxon>
        <taxon>Podocopida</taxon>
        <taxon>Cypridocopina</taxon>
        <taxon>Cypridoidea</taxon>
        <taxon>Cyprididae</taxon>
        <taxon>Notodromas</taxon>
    </lineage>
</organism>
<keyword evidence="3" id="KW-1185">Reference proteome</keyword>
<dbReference type="InterPro" id="IPR006594">
    <property type="entry name" value="LisH"/>
</dbReference>
<name>A0A7R9BK12_9CRUS</name>
<feature type="region of interest" description="Disordered" evidence="1">
    <location>
        <begin position="214"/>
        <end position="234"/>
    </location>
</feature>
<evidence type="ECO:0000313" key="3">
    <source>
        <dbReference type="Proteomes" id="UP000678499"/>
    </source>
</evidence>
<feature type="compositionally biased region" description="Basic and acidic residues" evidence="1">
    <location>
        <begin position="1418"/>
        <end position="1431"/>
    </location>
</feature>
<feature type="compositionally biased region" description="Basic and acidic residues" evidence="1">
    <location>
        <begin position="699"/>
        <end position="710"/>
    </location>
</feature>
<feature type="compositionally biased region" description="Polar residues" evidence="1">
    <location>
        <begin position="1016"/>
        <end position="1025"/>
    </location>
</feature>
<protein>
    <recommendedName>
        <fullName evidence="4">LisH domain-containing protein</fullName>
    </recommendedName>
</protein>
<feature type="compositionally biased region" description="Polar residues" evidence="1">
    <location>
        <begin position="1033"/>
        <end position="1054"/>
    </location>
</feature>
<feature type="compositionally biased region" description="Polar residues" evidence="1">
    <location>
        <begin position="218"/>
        <end position="231"/>
    </location>
</feature>
<feature type="region of interest" description="Disordered" evidence="1">
    <location>
        <begin position="757"/>
        <end position="980"/>
    </location>
</feature>
<evidence type="ECO:0008006" key="4">
    <source>
        <dbReference type="Google" id="ProtNLM"/>
    </source>
</evidence>
<dbReference type="EMBL" id="OA882452">
    <property type="protein sequence ID" value="CAD7275423.1"/>
    <property type="molecule type" value="Genomic_DNA"/>
</dbReference>
<feature type="region of interest" description="Disordered" evidence="1">
    <location>
        <begin position="1267"/>
        <end position="1300"/>
    </location>
</feature>
<feature type="region of interest" description="Disordered" evidence="1">
    <location>
        <begin position="1140"/>
        <end position="1159"/>
    </location>
</feature>